<dbReference type="CDD" id="cd00254">
    <property type="entry name" value="LT-like"/>
    <property type="match status" value="1"/>
</dbReference>
<dbReference type="InterPro" id="IPR008258">
    <property type="entry name" value="Transglycosylase_SLT_dom_1"/>
</dbReference>
<comment type="similarity">
    <text evidence="1">Belongs to the transglycosylase Slt family.</text>
</comment>
<accession>A0A2K8KMX2</accession>
<feature type="chain" id="PRO_5014739346" evidence="2">
    <location>
        <begin position="29"/>
        <end position="195"/>
    </location>
</feature>
<feature type="domain" description="Transglycosylase SLT" evidence="3">
    <location>
        <begin position="83"/>
        <end position="178"/>
    </location>
</feature>
<evidence type="ECO:0000259" key="3">
    <source>
        <dbReference type="Pfam" id="PF01464"/>
    </source>
</evidence>
<evidence type="ECO:0000256" key="1">
    <source>
        <dbReference type="ARBA" id="ARBA00007734"/>
    </source>
</evidence>
<proteinExistence type="inferred from homology"/>
<gene>
    <name evidence="4" type="ORF">REIFOR_01018</name>
</gene>
<protein>
    <submittedName>
        <fullName evidence="4">Transglycosylase, GH23 family</fullName>
    </submittedName>
</protein>
<dbReference type="PANTHER" id="PTHR37423:SF2">
    <property type="entry name" value="MEMBRANE-BOUND LYTIC MUREIN TRANSGLYCOSYLASE C"/>
    <property type="match status" value="1"/>
</dbReference>
<organism evidence="4 5">
    <name type="scientific">Reinekea forsetii</name>
    <dbReference type="NCBI Taxonomy" id="1336806"/>
    <lineage>
        <taxon>Bacteria</taxon>
        <taxon>Pseudomonadati</taxon>
        <taxon>Pseudomonadota</taxon>
        <taxon>Gammaproteobacteria</taxon>
        <taxon>Oceanospirillales</taxon>
        <taxon>Saccharospirillaceae</taxon>
        <taxon>Reinekea</taxon>
    </lineage>
</organism>
<evidence type="ECO:0000256" key="2">
    <source>
        <dbReference type="SAM" id="SignalP"/>
    </source>
</evidence>
<dbReference type="InterPro" id="IPR023346">
    <property type="entry name" value="Lysozyme-like_dom_sf"/>
</dbReference>
<sequence length="195" mass="22034">MRLMAIFSKFIALLGSLALALTANLARADAVDNELAAALRSALNQPNSFADPYIGQVWLASMSEPLSRWLPDAQQRLILLTQIHQEAVRVGLEPGLVLALIQVESAFDPYAISYAGARGMMQIMPFWKQEIGRENDNLMDTATNLRYGTTILAHYLRIEDGSLVRALARYNGSRGQTWYPKRVLTYWRNYWRLSD</sequence>
<name>A0A2K8KMX2_9GAMM</name>
<dbReference type="AlphaFoldDB" id="A0A2K8KMX2"/>
<dbReference type="Proteomes" id="UP000229757">
    <property type="component" value="Chromosome"/>
</dbReference>
<dbReference type="KEGG" id="rfo:REIFOR_01018"/>
<dbReference type="Pfam" id="PF01464">
    <property type="entry name" value="SLT"/>
    <property type="match status" value="1"/>
</dbReference>
<evidence type="ECO:0000313" key="4">
    <source>
        <dbReference type="EMBL" id="ATX76175.1"/>
    </source>
</evidence>
<dbReference type="Gene3D" id="1.10.530.10">
    <property type="match status" value="1"/>
</dbReference>
<reference evidence="4 5" key="1">
    <citation type="journal article" date="2017" name="Environ. Microbiol.">
        <title>Genomic and physiological analyses of 'Reinekea forsetii' reveal a versatile opportunistic lifestyle during spring algae blooms.</title>
        <authorList>
            <person name="Avci B."/>
            <person name="Hahnke R.L."/>
            <person name="Chafee M."/>
            <person name="Fischer T."/>
            <person name="Gruber-Vodicka H."/>
            <person name="Tegetmeyer H.E."/>
            <person name="Harder J."/>
            <person name="Fuchs B.M."/>
            <person name="Amann R.I."/>
            <person name="Teeling H."/>
        </authorList>
    </citation>
    <scope>NUCLEOTIDE SEQUENCE [LARGE SCALE GENOMIC DNA]</scope>
    <source>
        <strain evidence="4 5">Hel1_31_D35</strain>
    </source>
</reference>
<feature type="signal peptide" evidence="2">
    <location>
        <begin position="1"/>
        <end position="28"/>
    </location>
</feature>
<dbReference type="EMBL" id="CP011797">
    <property type="protein sequence ID" value="ATX76175.1"/>
    <property type="molecule type" value="Genomic_DNA"/>
</dbReference>
<dbReference type="SUPFAM" id="SSF53955">
    <property type="entry name" value="Lysozyme-like"/>
    <property type="match status" value="1"/>
</dbReference>
<keyword evidence="5" id="KW-1185">Reference proteome</keyword>
<dbReference type="PANTHER" id="PTHR37423">
    <property type="entry name" value="SOLUBLE LYTIC MUREIN TRANSGLYCOSYLASE-RELATED"/>
    <property type="match status" value="1"/>
</dbReference>
<evidence type="ECO:0000313" key="5">
    <source>
        <dbReference type="Proteomes" id="UP000229757"/>
    </source>
</evidence>
<keyword evidence="2" id="KW-0732">Signal</keyword>